<accession>A0A2P5B276</accession>
<comment type="caution">
    <text evidence="1">The sequence shown here is derived from an EMBL/GenBank/DDBJ whole genome shotgun (WGS) entry which is preliminary data.</text>
</comment>
<dbReference type="EMBL" id="JXTB01000381">
    <property type="protein sequence ID" value="PON42875.1"/>
    <property type="molecule type" value="Genomic_DNA"/>
</dbReference>
<dbReference type="Proteomes" id="UP000237105">
    <property type="component" value="Unassembled WGS sequence"/>
</dbReference>
<evidence type="ECO:0000313" key="1">
    <source>
        <dbReference type="EMBL" id="PON42875.1"/>
    </source>
</evidence>
<organism evidence="1 2">
    <name type="scientific">Parasponia andersonii</name>
    <name type="common">Sponia andersonii</name>
    <dbReference type="NCBI Taxonomy" id="3476"/>
    <lineage>
        <taxon>Eukaryota</taxon>
        <taxon>Viridiplantae</taxon>
        <taxon>Streptophyta</taxon>
        <taxon>Embryophyta</taxon>
        <taxon>Tracheophyta</taxon>
        <taxon>Spermatophyta</taxon>
        <taxon>Magnoliopsida</taxon>
        <taxon>eudicotyledons</taxon>
        <taxon>Gunneridae</taxon>
        <taxon>Pentapetalae</taxon>
        <taxon>rosids</taxon>
        <taxon>fabids</taxon>
        <taxon>Rosales</taxon>
        <taxon>Cannabaceae</taxon>
        <taxon>Parasponia</taxon>
    </lineage>
</organism>
<proteinExistence type="predicted"/>
<protein>
    <submittedName>
        <fullName evidence="1">Uncharacterized protein</fullName>
    </submittedName>
</protein>
<name>A0A2P5B276_PARAD</name>
<dbReference type="AlphaFoldDB" id="A0A2P5B276"/>
<sequence>WRLIYRFDLYSSRNLVEGIFLFGFLTSKDHIAARLSSLKQSGVSFRYRVLGD</sequence>
<reference evidence="2" key="1">
    <citation type="submission" date="2016-06" db="EMBL/GenBank/DDBJ databases">
        <title>Parallel loss of symbiosis genes in relatives of nitrogen-fixing non-legume Parasponia.</title>
        <authorList>
            <person name="Van Velzen R."/>
            <person name="Holmer R."/>
            <person name="Bu F."/>
            <person name="Rutten L."/>
            <person name="Van Zeijl A."/>
            <person name="Liu W."/>
            <person name="Santuari L."/>
            <person name="Cao Q."/>
            <person name="Sharma T."/>
            <person name="Shen D."/>
            <person name="Roswanjaya Y."/>
            <person name="Wardhani T."/>
            <person name="Kalhor M.S."/>
            <person name="Jansen J."/>
            <person name="Van den Hoogen J."/>
            <person name="Gungor B."/>
            <person name="Hartog M."/>
            <person name="Hontelez J."/>
            <person name="Verver J."/>
            <person name="Yang W.-C."/>
            <person name="Schijlen E."/>
            <person name="Repin R."/>
            <person name="Schilthuizen M."/>
            <person name="Schranz E."/>
            <person name="Heidstra R."/>
            <person name="Miyata K."/>
            <person name="Fedorova E."/>
            <person name="Kohlen W."/>
            <person name="Bisseling T."/>
            <person name="Smit S."/>
            <person name="Geurts R."/>
        </authorList>
    </citation>
    <scope>NUCLEOTIDE SEQUENCE [LARGE SCALE GENOMIC DNA]</scope>
    <source>
        <strain evidence="2">cv. WU1-14</strain>
    </source>
</reference>
<keyword evidence="2" id="KW-1185">Reference proteome</keyword>
<evidence type="ECO:0000313" key="2">
    <source>
        <dbReference type="Proteomes" id="UP000237105"/>
    </source>
</evidence>
<feature type="non-terminal residue" evidence="1">
    <location>
        <position position="1"/>
    </location>
</feature>
<gene>
    <name evidence="1" type="ORF">PanWU01x14_278530</name>
</gene>
<dbReference type="OrthoDB" id="10347932at2759"/>